<dbReference type="AlphaFoldDB" id="A0A024EGK7"/>
<dbReference type="HAMAP" id="MF_00632">
    <property type="entry name" value="UPF0234"/>
    <property type="match status" value="1"/>
</dbReference>
<keyword evidence="1 3" id="KW-0547">Nucleotide-binding</keyword>
<dbReference type="GO" id="GO:0005829">
    <property type="term" value="C:cytosol"/>
    <property type="evidence" value="ECO:0007669"/>
    <property type="project" value="TreeGrafter"/>
</dbReference>
<organism evidence="4 5">
    <name type="scientific">Pseudomonas mandelii JR-1</name>
    <dbReference type="NCBI Taxonomy" id="1147786"/>
    <lineage>
        <taxon>Bacteria</taxon>
        <taxon>Pseudomonadati</taxon>
        <taxon>Pseudomonadota</taxon>
        <taxon>Gammaproteobacteria</taxon>
        <taxon>Pseudomonadales</taxon>
        <taxon>Pseudomonadaceae</taxon>
        <taxon>Pseudomonas</taxon>
    </lineage>
</organism>
<evidence type="ECO:0000256" key="1">
    <source>
        <dbReference type="ARBA" id="ARBA00022741"/>
    </source>
</evidence>
<dbReference type="OrthoDB" id="9801447at2"/>
<dbReference type="NCBIfam" id="NF003819">
    <property type="entry name" value="PRK05412.1"/>
    <property type="match status" value="1"/>
</dbReference>
<dbReference type="SUPFAM" id="SSF89963">
    <property type="entry name" value="YajQ-like"/>
    <property type="match status" value="2"/>
</dbReference>
<evidence type="ECO:0000256" key="2">
    <source>
        <dbReference type="ARBA" id="ARBA00093450"/>
    </source>
</evidence>
<comment type="function">
    <text evidence="3">Nucleotide-binding protein.</text>
</comment>
<dbReference type="InterPro" id="IPR035570">
    <property type="entry name" value="UPF0234_N"/>
</dbReference>
<dbReference type="PANTHER" id="PTHR30476">
    <property type="entry name" value="UPF0234 PROTEIN YAJQ"/>
    <property type="match status" value="1"/>
</dbReference>
<dbReference type="EMBL" id="CP005960">
    <property type="protein sequence ID" value="AHZ71942.1"/>
    <property type="molecule type" value="Genomic_DNA"/>
</dbReference>
<evidence type="ECO:0000313" key="4">
    <source>
        <dbReference type="EMBL" id="AHZ71942.1"/>
    </source>
</evidence>
<protein>
    <recommendedName>
        <fullName evidence="3">Nucleotide-binding protein OU5_4863</fullName>
    </recommendedName>
</protein>
<dbReference type="HOGENOM" id="CLU_099839_1_0_6"/>
<dbReference type="CDD" id="cd11740">
    <property type="entry name" value="YajQ_like"/>
    <property type="match status" value="1"/>
</dbReference>
<dbReference type="Pfam" id="PF04461">
    <property type="entry name" value="YajQ"/>
    <property type="match status" value="1"/>
</dbReference>
<evidence type="ECO:0000313" key="5">
    <source>
        <dbReference type="Proteomes" id="UP000026913"/>
    </source>
</evidence>
<reference evidence="4 5" key="1">
    <citation type="journal article" date="2012" name="J. Bacteriol.">
        <title>Genome sequence of cold-adapted Pseudomonas mandelii strain JR-1.</title>
        <authorList>
            <person name="Jang S.H."/>
            <person name="Kim J."/>
            <person name="Kim J."/>
            <person name="Hong S."/>
            <person name="Lee C."/>
        </authorList>
    </citation>
    <scope>NUCLEOTIDE SEQUENCE [LARGE SCALE GENOMIC DNA]</scope>
    <source>
        <strain evidence="4 5">JR-1</strain>
    </source>
</reference>
<dbReference type="RefSeq" id="WP_007906601.1">
    <property type="nucleotide sequence ID" value="NZ_CP005960.1"/>
</dbReference>
<sequence length="161" mass="18234">MPSFDVVSELDKHEVTNAVENAVKELDRRYDLKGKGTFEFKEKDLTVNLTAEADFQLEAMIEILKLALVKRKIDVQCLEVKDAYASGKLMKQEAVLKEGIDKELAKKIVAHVKDAKLKVQAAIQGEQVRITGKKRDDLQEAIAALRAKTFDMPLQFNNFRD</sequence>
<dbReference type="Gene3D" id="3.30.70.860">
    <property type="match status" value="1"/>
</dbReference>
<dbReference type="InterPro" id="IPR035571">
    <property type="entry name" value="UPF0234-like_C"/>
</dbReference>
<dbReference type="GeneID" id="89545724"/>
<accession>A0A024EGK7</accession>
<evidence type="ECO:0000256" key="3">
    <source>
        <dbReference type="HAMAP-Rule" id="MF_00632"/>
    </source>
</evidence>
<gene>
    <name evidence="4" type="ORF">OU5_4863</name>
</gene>
<dbReference type="KEGG" id="pman:OU5_4863"/>
<dbReference type="Gene3D" id="3.30.70.990">
    <property type="entry name" value="YajQ-like, domain 2"/>
    <property type="match status" value="1"/>
</dbReference>
<name>A0A024EGK7_9PSED</name>
<dbReference type="GO" id="GO:0000166">
    <property type="term" value="F:nucleotide binding"/>
    <property type="evidence" value="ECO:0007669"/>
    <property type="project" value="UniProtKB-UniRule"/>
</dbReference>
<dbReference type="InterPro" id="IPR036183">
    <property type="entry name" value="YajQ-like_sf"/>
</dbReference>
<comment type="similarity">
    <text evidence="2 3">Belongs to the YajQ family.</text>
</comment>
<dbReference type="PANTHER" id="PTHR30476:SF0">
    <property type="entry name" value="UPF0234 PROTEIN YAJQ"/>
    <property type="match status" value="1"/>
</dbReference>
<proteinExistence type="inferred from homology"/>
<dbReference type="InterPro" id="IPR007551">
    <property type="entry name" value="YajQ/Smlt4090-like"/>
</dbReference>
<dbReference type="Proteomes" id="UP000026913">
    <property type="component" value="Chromosome"/>
</dbReference>